<dbReference type="Proteomes" id="UP001211987">
    <property type="component" value="Unassembled WGS sequence"/>
</dbReference>
<dbReference type="EMBL" id="JAQLKE010000003">
    <property type="protein sequence ID" value="MDB7082793.1"/>
    <property type="molecule type" value="Genomic_DNA"/>
</dbReference>
<proteinExistence type="predicted"/>
<gene>
    <name evidence="2" type="ORF">PM738_03190</name>
</gene>
<accession>A0AB35IIB3</accession>
<name>A0AB35IIB3_9FIRM</name>
<dbReference type="AlphaFoldDB" id="A0AB35IIB3"/>
<evidence type="ECO:0000313" key="3">
    <source>
        <dbReference type="Proteomes" id="UP001211987"/>
    </source>
</evidence>
<dbReference type="RefSeq" id="WP_009301156.1">
    <property type="nucleotide sequence ID" value="NZ_JADMSW010000003.1"/>
</dbReference>
<keyword evidence="1" id="KW-1133">Transmembrane helix</keyword>
<evidence type="ECO:0000256" key="1">
    <source>
        <dbReference type="SAM" id="Phobius"/>
    </source>
</evidence>
<feature type="transmembrane region" description="Helical" evidence="1">
    <location>
        <begin position="7"/>
        <end position="25"/>
    </location>
</feature>
<evidence type="ECO:0000313" key="2">
    <source>
        <dbReference type="EMBL" id="MDB7082793.1"/>
    </source>
</evidence>
<keyword evidence="1" id="KW-0472">Membrane</keyword>
<protein>
    <submittedName>
        <fullName evidence="2">Uncharacterized protein</fullName>
    </submittedName>
</protein>
<sequence>MKEILKIIYIAVCLAVCLYPIYRWIEDAVYEIGSYFKHIHHSDSCSNKIARIVIFIRDLWEAMSVDGHKYSLSTVMFIGVCDAILLSLFAALGYYLFLF</sequence>
<comment type="caution">
    <text evidence="2">The sequence shown here is derived from an EMBL/GenBank/DDBJ whole genome shotgun (WGS) entry which is preliminary data.</text>
</comment>
<organism evidence="2 3">
    <name type="scientific">Thomasclavelia ramosa</name>
    <dbReference type="NCBI Taxonomy" id="1547"/>
    <lineage>
        <taxon>Bacteria</taxon>
        <taxon>Bacillati</taxon>
        <taxon>Bacillota</taxon>
        <taxon>Erysipelotrichia</taxon>
        <taxon>Erysipelotrichales</taxon>
        <taxon>Coprobacillaceae</taxon>
        <taxon>Thomasclavelia</taxon>
    </lineage>
</organism>
<feature type="transmembrane region" description="Helical" evidence="1">
    <location>
        <begin position="70"/>
        <end position="97"/>
    </location>
</feature>
<keyword evidence="1" id="KW-0812">Transmembrane</keyword>
<reference evidence="2" key="1">
    <citation type="submission" date="2023-01" db="EMBL/GenBank/DDBJ databases">
        <title>Human gut microbiome strain richness.</title>
        <authorList>
            <person name="Chen-Liaw A."/>
        </authorList>
    </citation>
    <scope>NUCLEOTIDE SEQUENCE</scope>
    <source>
        <strain evidence="2">1001217st2_G6_1001217B_191108</strain>
    </source>
</reference>